<gene>
    <name evidence="2" type="ORF">H4W34_001417</name>
</gene>
<sequence length="307" mass="30868">MKRRTDRIIAISALGAVAVVPTVVLAAVKTGGGSGPDAGTMPPAAAMADREAAGEGPGTGTLSPSGGAVPGTGSGSGAAPGSGGGAGASGGAATGGTNGTGGGGSEAAKAVLPDEQPKPSPDLRAFVRKTDVKLTFGTGGDYTHATETAQFTLYPKFALNATGVTTTMKDGELSKVTEKVVVQDGVMKGYDGQEWTQSKLTQAQLTQLQTQSDPRQFTYLMASLPNLFAEGPDAQGRLHFLADSAMGDLYGLLPQDAAQQIGRVIPGDTGVGLDLWANAKARPTWIGLKAQAPAAALDGSMTFGSYR</sequence>
<organism evidence="2 3">
    <name type="scientific">Actinomadura algeriensis</name>
    <dbReference type="NCBI Taxonomy" id="1679523"/>
    <lineage>
        <taxon>Bacteria</taxon>
        <taxon>Bacillati</taxon>
        <taxon>Actinomycetota</taxon>
        <taxon>Actinomycetes</taxon>
        <taxon>Streptosporangiales</taxon>
        <taxon>Thermomonosporaceae</taxon>
        <taxon>Actinomadura</taxon>
    </lineage>
</organism>
<feature type="compositionally biased region" description="Gly residues" evidence="1">
    <location>
        <begin position="68"/>
        <end position="105"/>
    </location>
</feature>
<evidence type="ECO:0000256" key="1">
    <source>
        <dbReference type="SAM" id="MobiDB-lite"/>
    </source>
</evidence>
<proteinExistence type="predicted"/>
<dbReference type="EMBL" id="JADBDZ010000001">
    <property type="protein sequence ID" value="MBE1531584.1"/>
    <property type="molecule type" value="Genomic_DNA"/>
</dbReference>
<protein>
    <recommendedName>
        <fullName evidence="4">LppX_LprAFG lipoprotein</fullName>
    </recommendedName>
</protein>
<name>A0ABR9JMB8_9ACTN</name>
<accession>A0ABR9JMB8</accession>
<reference evidence="2 3" key="1">
    <citation type="submission" date="2020-10" db="EMBL/GenBank/DDBJ databases">
        <title>Sequencing the genomes of 1000 actinobacteria strains.</title>
        <authorList>
            <person name="Klenk H.-P."/>
        </authorList>
    </citation>
    <scope>NUCLEOTIDE SEQUENCE [LARGE SCALE GENOMIC DNA]</scope>
    <source>
        <strain evidence="2 3">DSM 46744</strain>
    </source>
</reference>
<keyword evidence="3" id="KW-1185">Reference proteome</keyword>
<comment type="caution">
    <text evidence="2">The sequence shown here is derived from an EMBL/GenBank/DDBJ whole genome shotgun (WGS) entry which is preliminary data.</text>
</comment>
<evidence type="ECO:0008006" key="4">
    <source>
        <dbReference type="Google" id="ProtNLM"/>
    </source>
</evidence>
<dbReference type="Proteomes" id="UP000627838">
    <property type="component" value="Unassembled WGS sequence"/>
</dbReference>
<dbReference type="RefSeq" id="WP_192758416.1">
    <property type="nucleotide sequence ID" value="NZ_JADBDZ010000001.1"/>
</dbReference>
<evidence type="ECO:0000313" key="3">
    <source>
        <dbReference type="Proteomes" id="UP000627838"/>
    </source>
</evidence>
<evidence type="ECO:0000313" key="2">
    <source>
        <dbReference type="EMBL" id="MBE1531584.1"/>
    </source>
</evidence>
<feature type="region of interest" description="Disordered" evidence="1">
    <location>
        <begin position="32"/>
        <end position="123"/>
    </location>
</feature>